<feature type="domain" description="T-SNARE coiled-coil homology" evidence="12">
    <location>
        <begin position="844"/>
        <end position="906"/>
    </location>
</feature>
<dbReference type="CDD" id="cd06225">
    <property type="entry name" value="HAMP"/>
    <property type="match status" value="1"/>
</dbReference>
<comment type="similarity">
    <text evidence="7">Belongs to the methyl-accepting chemotaxis (MCP) protein family.</text>
</comment>
<dbReference type="SUPFAM" id="SSF158472">
    <property type="entry name" value="HAMP domain-like"/>
    <property type="match status" value="1"/>
</dbReference>
<dbReference type="SMART" id="SM00304">
    <property type="entry name" value="HAMP"/>
    <property type="match status" value="4"/>
</dbReference>
<evidence type="ECO:0000256" key="2">
    <source>
        <dbReference type="ARBA" id="ARBA00022475"/>
    </source>
</evidence>
<dbReference type="SUPFAM" id="SSF58104">
    <property type="entry name" value="Methyl-accepting chemotaxis protein (MCP) signaling domain"/>
    <property type="match status" value="1"/>
</dbReference>
<sequence>MGSSAITNRSNDDAKEYATEGASHIGAIITGNLATLTEVTGRAGLSSMDWATQVAALSPDATQLGYQDIAIMDLNGHAKYVLGGGEFDSAGQFWYVNGFKGESAISDVAVSKVTLQPVVFDVAPIKSNGQVVGLLVGRRDPTFLKDITNALGDGVEKYGLVVNSDGELMAYPDDQVIMNQTNVFDDIDKNGPFKDFGQALKDLGTRQTGMLSYQHNGETKIAATAPIPGTNWTLVITENQTNVLAPMINLRNAIIIASIIVFLLGGLTAYILAKRLTAPIIKLKDAADKLALGDVDVEVIPTSNDEIGELMIAFGEMVKSRKLQAQAAQRLADGDFSVEINPESDRDVLAYSLNSVISEMNKLHDGMEEIKTAIIEGQLDFKGNTDNYPGSYKDFLICVNKIVTTFKNPLKVAIKSIERIGDGRIPPKITTEYRGDFNAIKNNINSCIDGLGALKEGNEVLALISQNDFSAKIEGSYQGIYAEIAESINGIHDKLVHIVDISNHIATGDMTDLAELKSAGKHSENDNLIPSLTAMIENIVMLVDETDKMARVAIEGDLDNRGDLNGFPGEYAKVIQGFNNTLDAVTAPIQEASRVLNELSQGNLSIAMEGDFKGQNGKIKDDMNKTVKFLKRYVDEISETLTLIGEGDLSQEITTYYHGDFVNIKIAINNITTHLSEVMAEINDSAGQVESGAIQISDGGQALAQGTTEQASSIQELTASIEEVAAETKRNALGANEANNRAIEVRTNAQIGNDRMEKMVTAMVEINDSSNSISKIIKVIDDIAFQTNILALNAAVEAARAGQQGKGFAVVAEEVRSLAARSAEAAKETTSLIEGSIEKVEVGTKIADETAESLRDILNHIEKVASLVGNIAQASNDQASEIAQITQGIEQVSQVVQTNSATAEESAAASEELTGQAQMLKGMVDTFKLKSHDNIGLGMKEHPTVSKSEKQSDSSAPKPRIVLDDMEMDKY</sequence>
<feature type="domain" description="Methyl-accepting transducer" evidence="11">
    <location>
        <begin position="685"/>
        <end position="914"/>
    </location>
</feature>
<dbReference type="InterPro" id="IPR004089">
    <property type="entry name" value="MCPsignal_dom"/>
</dbReference>
<dbReference type="SMART" id="SM00283">
    <property type="entry name" value="MA"/>
    <property type="match status" value="1"/>
</dbReference>
<dbReference type="CDD" id="cd12912">
    <property type="entry name" value="PDC2_MCP_like"/>
    <property type="match status" value="1"/>
</dbReference>
<keyword evidence="5 10" id="KW-1133">Transmembrane helix</keyword>
<evidence type="ECO:0000313" key="15">
    <source>
        <dbReference type="Proteomes" id="UP000616595"/>
    </source>
</evidence>
<gene>
    <name evidence="14" type="ORF">GH810_09505</name>
</gene>
<feature type="transmembrane region" description="Helical" evidence="10">
    <location>
        <begin position="253"/>
        <end position="273"/>
    </location>
</feature>
<dbReference type="EMBL" id="WJBD01000010">
    <property type="protein sequence ID" value="MBC3888542.1"/>
    <property type="molecule type" value="Genomic_DNA"/>
</dbReference>
<comment type="caution">
    <text evidence="14">The sequence shown here is derived from an EMBL/GenBank/DDBJ whole genome shotgun (WGS) entry which is preliminary data.</text>
</comment>
<accession>A0A923HVQ9</accession>
<dbReference type="GO" id="GO:0007165">
    <property type="term" value="P:signal transduction"/>
    <property type="evidence" value="ECO:0007669"/>
    <property type="project" value="UniProtKB-KW"/>
</dbReference>
<dbReference type="PROSITE" id="PS50885">
    <property type="entry name" value="HAMP"/>
    <property type="match status" value="2"/>
</dbReference>
<dbReference type="AlphaFoldDB" id="A0A923HVQ9"/>
<dbReference type="Pfam" id="PF18947">
    <property type="entry name" value="HAMP_2"/>
    <property type="match status" value="3"/>
</dbReference>
<dbReference type="OrthoDB" id="1776156at2"/>
<dbReference type="Pfam" id="PF00015">
    <property type="entry name" value="MCPsignal"/>
    <property type="match status" value="1"/>
</dbReference>
<reference evidence="14" key="2">
    <citation type="submission" date="2020-10" db="EMBL/GenBank/DDBJ databases">
        <title>Comparative genomics of the Acetobacterium genus.</title>
        <authorList>
            <person name="Marshall C."/>
            <person name="May H."/>
            <person name="Norman S."/>
        </authorList>
    </citation>
    <scope>NUCLEOTIDE SEQUENCE</scope>
    <source>
        <strain evidence="14">DER-2019</strain>
    </source>
</reference>
<evidence type="ECO:0000256" key="1">
    <source>
        <dbReference type="ARBA" id="ARBA00004651"/>
    </source>
</evidence>
<dbReference type="PROSITE" id="PS50111">
    <property type="entry name" value="CHEMOTAXIS_TRANSDUC_2"/>
    <property type="match status" value="1"/>
</dbReference>
<dbReference type="Gene3D" id="3.30.450.20">
    <property type="entry name" value="PAS domain"/>
    <property type="match status" value="1"/>
</dbReference>
<name>A0A923HVQ9_9FIRM</name>
<evidence type="ECO:0000256" key="7">
    <source>
        <dbReference type="ARBA" id="ARBA00029447"/>
    </source>
</evidence>
<evidence type="ECO:0000256" key="6">
    <source>
        <dbReference type="ARBA" id="ARBA00023136"/>
    </source>
</evidence>
<evidence type="ECO:0000256" key="9">
    <source>
        <dbReference type="SAM" id="MobiDB-lite"/>
    </source>
</evidence>
<proteinExistence type="inferred from homology"/>
<dbReference type="InterPro" id="IPR003660">
    <property type="entry name" value="HAMP_dom"/>
</dbReference>
<dbReference type="InterPro" id="IPR051310">
    <property type="entry name" value="MCP_chemotaxis"/>
</dbReference>
<protein>
    <submittedName>
        <fullName evidence="14">HAMP domain-containing protein</fullName>
    </submittedName>
</protein>
<evidence type="ECO:0000256" key="4">
    <source>
        <dbReference type="ARBA" id="ARBA00022692"/>
    </source>
</evidence>
<dbReference type="Gene3D" id="1.10.8.500">
    <property type="entry name" value="HAMP domain in histidine kinase"/>
    <property type="match status" value="1"/>
</dbReference>
<evidence type="ECO:0000259" key="12">
    <source>
        <dbReference type="PROSITE" id="PS50192"/>
    </source>
</evidence>
<dbReference type="InterPro" id="IPR000727">
    <property type="entry name" value="T_SNARE_dom"/>
</dbReference>
<feature type="domain" description="HAMP" evidence="13">
    <location>
        <begin position="274"/>
        <end position="326"/>
    </location>
</feature>
<dbReference type="InterPro" id="IPR033479">
    <property type="entry name" value="dCache_1"/>
</dbReference>
<feature type="compositionally biased region" description="Basic and acidic residues" evidence="9">
    <location>
        <begin position="934"/>
        <end position="952"/>
    </location>
</feature>
<evidence type="ECO:0000256" key="8">
    <source>
        <dbReference type="PROSITE-ProRule" id="PRU00284"/>
    </source>
</evidence>
<keyword evidence="15" id="KW-1185">Reference proteome</keyword>
<dbReference type="PANTHER" id="PTHR43531:SF11">
    <property type="entry name" value="METHYL-ACCEPTING CHEMOTAXIS PROTEIN 3"/>
    <property type="match status" value="1"/>
</dbReference>
<keyword evidence="4 10" id="KW-0812">Transmembrane</keyword>
<feature type="domain" description="HAMP" evidence="13">
    <location>
        <begin position="628"/>
        <end position="680"/>
    </location>
</feature>
<evidence type="ECO:0000259" key="11">
    <source>
        <dbReference type="PROSITE" id="PS50111"/>
    </source>
</evidence>
<keyword evidence="2" id="KW-1003">Cell membrane</keyword>
<keyword evidence="8" id="KW-0807">Transducer</keyword>
<dbReference type="PANTHER" id="PTHR43531">
    <property type="entry name" value="PROTEIN ICFG"/>
    <property type="match status" value="1"/>
</dbReference>
<keyword evidence="6 10" id="KW-0472">Membrane</keyword>
<dbReference type="GO" id="GO:0005886">
    <property type="term" value="C:plasma membrane"/>
    <property type="evidence" value="ECO:0007669"/>
    <property type="project" value="UniProtKB-SubCell"/>
</dbReference>
<feature type="region of interest" description="Disordered" evidence="9">
    <location>
        <begin position="934"/>
        <end position="971"/>
    </location>
</feature>
<dbReference type="Gene3D" id="1.20.120.1530">
    <property type="match status" value="2"/>
</dbReference>
<dbReference type="PROSITE" id="PS50192">
    <property type="entry name" value="T_SNARE"/>
    <property type="match status" value="1"/>
</dbReference>
<evidence type="ECO:0000256" key="3">
    <source>
        <dbReference type="ARBA" id="ARBA00022500"/>
    </source>
</evidence>
<dbReference type="GO" id="GO:0006935">
    <property type="term" value="P:chemotaxis"/>
    <property type="evidence" value="ECO:0007669"/>
    <property type="project" value="UniProtKB-KW"/>
</dbReference>
<dbReference type="Gene3D" id="1.10.287.950">
    <property type="entry name" value="Methyl-accepting chemotaxis protein"/>
    <property type="match status" value="1"/>
</dbReference>
<evidence type="ECO:0000256" key="10">
    <source>
        <dbReference type="SAM" id="Phobius"/>
    </source>
</evidence>
<reference evidence="14" key="1">
    <citation type="submission" date="2019-10" db="EMBL/GenBank/DDBJ databases">
        <authorList>
            <person name="Ross D.E."/>
            <person name="Gulliver D."/>
        </authorList>
    </citation>
    <scope>NUCLEOTIDE SEQUENCE</scope>
    <source>
        <strain evidence="14">DER-2019</strain>
    </source>
</reference>
<dbReference type="Pfam" id="PF02743">
    <property type="entry name" value="dCache_1"/>
    <property type="match status" value="1"/>
</dbReference>
<dbReference type="FunFam" id="1.10.287.950:FF:000001">
    <property type="entry name" value="Methyl-accepting chemotaxis sensory transducer"/>
    <property type="match status" value="1"/>
</dbReference>
<dbReference type="CDD" id="cd11386">
    <property type="entry name" value="MCP_signal"/>
    <property type="match status" value="1"/>
</dbReference>
<dbReference type="Pfam" id="PF00672">
    <property type="entry name" value="HAMP"/>
    <property type="match status" value="1"/>
</dbReference>
<dbReference type="GO" id="GO:0004888">
    <property type="term" value="F:transmembrane signaling receptor activity"/>
    <property type="evidence" value="ECO:0007669"/>
    <property type="project" value="TreeGrafter"/>
</dbReference>
<organism evidence="14 15">
    <name type="scientific">Acetobacterium paludosum</name>
    <dbReference type="NCBI Taxonomy" id="52693"/>
    <lineage>
        <taxon>Bacteria</taxon>
        <taxon>Bacillati</taxon>
        <taxon>Bacillota</taxon>
        <taxon>Clostridia</taxon>
        <taxon>Eubacteriales</taxon>
        <taxon>Eubacteriaceae</taxon>
        <taxon>Acetobacterium</taxon>
    </lineage>
</organism>
<dbReference type="Proteomes" id="UP000616595">
    <property type="component" value="Unassembled WGS sequence"/>
</dbReference>
<keyword evidence="3" id="KW-0145">Chemotaxis</keyword>
<evidence type="ECO:0000259" key="13">
    <source>
        <dbReference type="PROSITE" id="PS50885"/>
    </source>
</evidence>
<comment type="subcellular location">
    <subcellularLocation>
        <location evidence="1">Cell membrane</location>
        <topology evidence="1">Multi-pass membrane protein</topology>
    </subcellularLocation>
</comment>
<evidence type="ECO:0000256" key="5">
    <source>
        <dbReference type="ARBA" id="ARBA00022989"/>
    </source>
</evidence>
<evidence type="ECO:0000313" key="14">
    <source>
        <dbReference type="EMBL" id="MBC3888542.1"/>
    </source>
</evidence>